<evidence type="ECO:0000313" key="9">
    <source>
        <dbReference type="Proteomes" id="UP001315686"/>
    </source>
</evidence>
<evidence type="ECO:0000256" key="3">
    <source>
        <dbReference type="ARBA" id="ARBA00022448"/>
    </source>
</evidence>
<accession>A0AAP2G4Q9</accession>
<keyword evidence="5 6" id="KW-0732">Signal</keyword>
<keyword evidence="9" id="KW-1185">Reference proteome</keyword>
<dbReference type="Pfam" id="PF01497">
    <property type="entry name" value="Peripla_BP_2"/>
    <property type="match status" value="1"/>
</dbReference>
<proteinExistence type="inferred from homology"/>
<evidence type="ECO:0000259" key="7">
    <source>
        <dbReference type="PROSITE" id="PS50983"/>
    </source>
</evidence>
<evidence type="ECO:0000256" key="1">
    <source>
        <dbReference type="ARBA" id="ARBA00004196"/>
    </source>
</evidence>
<keyword evidence="4" id="KW-0408">Iron</keyword>
<gene>
    <name evidence="8" type="ORF">IV417_14290</name>
</gene>
<evidence type="ECO:0000256" key="2">
    <source>
        <dbReference type="ARBA" id="ARBA00008814"/>
    </source>
</evidence>
<reference evidence="8 9" key="1">
    <citation type="journal article" date="2021" name="Arch. Microbiol.">
        <title>Harenicola maris gen. nov., sp. nov. isolated from the Sea of Japan shallow sediments.</title>
        <authorList>
            <person name="Romanenko L.A."/>
            <person name="Kurilenko V.V."/>
            <person name="Chernysheva N.Y."/>
            <person name="Tekutyeva L.A."/>
            <person name="Velansky P.V."/>
            <person name="Svetashev V.I."/>
            <person name="Isaeva M.P."/>
        </authorList>
    </citation>
    <scope>NUCLEOTIDE SEQUENCE [LARGE SCALE GENOMIC DNA]</scope>
    <source>
        <strain evidence="8 9">KMM 3653</strain>
    </source>
</reference>
<comment type="subcellular location">
    <subcellularLocation>
        <location evidence="1">Cell envelope</location>
    </subcellularLocation>
</comment>
<dbReference type="EMBL" id="JADQAZ010000003">
    <property type="protein sequence ID" value="MBT0958555.1"/>
    <property type="molecule type" value="Genomic_DNA"/>
</dbReference>
<organism evidence="8 9">
    <name type="scientific">Harenicola maris</name>
    <dbReference type="NCBI Taxonomy" id="2841044"/>
    <lineage>
        <taxon>Bacteria</taxon>
        <taxon>Pseudomonadati</taxon>
        <taxon>Pseudomonadota</taxon>
        <taxon>Alphaproteobacteria</taxon>
        <taxon>Rhodobacterales</taxon>
        <taxon>Paracoccaceae</taxon>
        <taxon>Harenicola</taxon>
    </lineage>
</organism>
<keyword evidence="4" id="KW-0410">Iron transport</keyword>
<sequence length="326" mass="34532">MRSTFGMGLALWAVVQATAGAAQEFPVTVTHAFGATVVEEAPVRVASVGWANHEVPLALGIVPVGFARASWGDDDGDGLLPWVTERLEALGAEAPVLFDEGDGIDFEAVASTNPDVILAAYSGISQSDYETLSRIAPVIAYPDAAWTTTWREMMSQNAAGLGMAEEGAALVADIEGRIAKAVAGYPELRGKTGMFVTHLDIRDLSTIGFYADADQRVQFLTDLGMETPQAVREASEAGKYSGRVSTERIDLFNDVDLVVTYGDEARLAEMSDNALIARFPAIARGSVVLLANDPMGTAANPTPLSIDYVLDDYLGRLAEAAARAGE</sequence>
<evidence type="ECO:0000256" key="6">
    <source>
        <dbReference type="SAM" id="SignalP"/>
    </source>
</evidence>
<dbReference type="Gene3D" id="3.40.50.1980">
    <property type="entry name" value="Nitrogenase molybdenum iron protein domain"/>
    <property type="match status" value="2"/>
</dbReference>
<name>A0AAP2G4Q9_9RHOB</name>
<dbReference type="Proteomes" id="UP001315686">
    <property type="component" value="Unassembled WGS sequence"/>
</dbReference>
<dbReference type="GO" id="GO:0030288">
    <property type="term" value="C:outer membrane-bounded periplasmic space"/>
    <property type="evidence" value="ECO:0007669"/>
    <property type="project" value="TreeGrafter"/>
</dbReference>
<comment type="caution">
    <text evidence="8">The sequence shown here is derived from an EMBL/GenBank/DDBJ whole genome shotgun (WGS) entry which is preliminary data.</text>
</comment>
<dbReference type="AlphaFoldDB" id="A0AAP2G4Q9"/>
<dbReference type="InterPro" id="IPR051313">
    <property type="entry name" value="Bact_iron-sidero_bind"/>
</dbReference>
<feature type="domain" description="Fe/B12 periplasmic-binding" evidence="7">
    <location>
        <begin position="44"/>
        <end position="321"/>
    </location>
</feature>
<dbReference type="PROSITE" id="PS50983">
    <property type="entry name" value="FE_B12_PBP"/>
    <property type="match status" value="1"/>
</dbReference>
<dbReference type="GO" id="GO:1901678">
    <property type="term" value="P:iron coordination entity transport"/>
    <property type="evidence" value="ECO:0007669"/>
    <property type="project" value="UniProtKB-ARBA"/>
</dbReference>
<comment type="similarity">
    <text evidence="2">Belongs to the bacterial solute-binding protein 8 family.</text>
</comment>
<dbReference type="PANTHER" id="PTHR30532">
    <property type="entry name" value="IRON III DICITRATE-BINDING PERIPLASMIC PROTEIN"/>
    <property type="match status" value="1"/>
</dbReference>
<feature type="chain" id="PRO_5042873428" evidence="6">
    <location>
        <begin position="22"/>
        <end position="326"/>
    </location>
</feature>
<keyword evidence="4" id="KW-0406">Ion transport</keyword>
<dbReference type="SUPFAM" id="SSF53807">
    <property type="entry name" value="Helical backbone' metal receptor"/>
    <property type="match status" value="1"/>
</dbReference>
<evidence type="ECO:0000256" key="4">
    <source>
        <dbReference type="ARBA" id="ARBA00022496"/>
    </source>
</evidence>
<evidence type="ECO:0000313" key="8">
    <source>
        <dbReference type="EMBL" id="MBT0958555.1"/>
    </source>
</evidence>
<evidence type="ECO:0000256" key="5">
    <source>
        <dbReference type="ARBA" id="ARBA00022729"/>
    </source>
</evidence>
<protein>
    <submittedName>
        <fullName evidence="8">ABC transporter substrate-binding protein</fullName>
    </submittedName>
</protein>
<feature type="signal peptide" evidence="6">
    <location>
        <begin position="1"/>
        <end position="21"/>
    </location>
</feature>
<dbReference type="InterPro" id="IPR002491">
    <property type="entry name" value="ABC_transptr_periplasmic_BD"/>
</dbReference>
<dbReference type="PANTHER" id="PTHR30532:SF24">
    <property type="entry name" value="FERRIC ENTEROBACTIN-BINDING PERIPLASMIC PROTEIN FEPB"/>
    <property type="match status" value="1"/>
</dbReference>
<keyword evidence="3" id="KW-0813">Transport</keyword>